<evidence type="ECO:0000256" key="4">
    <source>
        <dbReference type="ARBA" id="ARBA00022827"/>
    </source>
</evidence>
<evidence type="ECO:0000259" key="6">
    <source>
        <dbReference type="Pfam" id="PF01494"/>
    </source>
</evidence>
<protein>
    <submittedName>
        <fullName evidence="7">FAD binding domain-containing protein</fullName>
    </submittedName>
</protein>
<dbReference type="Gene3D" id="3.40.30.120">
    <property type="match status" value="1"/>
</dbReference>
<dbReference type="InterPro" id="IPR036188">
    <property type="entry name" value="FAD/NAD-bd_sf"/>
</dbReference>
<evidence type="ECO:0000256" key="3">
    <source>
        <dbReference type="ARBA" id="ARBA00022630"/>
    </source>
</evidence>
<keyword evidence="5" id="KW-0560">Oxidoreductase</keyword>
<keyword evidence="4" id="KW-0274">FAD</keyword>
<dbReference type="InterPro" id="IPR002938">
    <property type="entry name" value="FAD-bd"/>
</dbReference>
<evidence type="ECO:0000256" key="1">
    <source>
        <dbReference type="ARBA" id="ARBA00001974"/>
    </source>
</evidence>
<dbReference type="GO" id="GO:0071949">
    <property type="term" value="F:FAD binding"/>
    <property type="evidence" value="ECO:0007669"/>
    <property type="project" value="InterPro"/>
</dbReference>
<organism evidence="7 8">
    <name type="scientific">Schizophyllum amplum</name>
    <dbReference type="NCBI Taxonomy" id="97359"/>
    <lineage>
        <taxon>Eukaryota</taxon>
        <taxon>Fungi</taxon>
        <taxon>Dikarya</taxon>
        <taxon>Basidiomycota</taxon>
        <taxon>Agaricomycotina</taxon>
        <taxon>Agaricomycetes</taxon>
        <taxon>Agaricomycetidae</taxon>
        <taxon>Agaricales</taxon>
        <taxon>Schizophyllaceae</taxon>
        <taxon>Schizophyllum</taxon>
    </lineage>
</organism>
<comment type="similarity">
    <text evidence="2">Belongs to the PheA/TfdB FAD monooxygenase family.</text>
</comment>
<evidence type="ECO:0000256" key="5">
    <source>
        <dbReference type="ARBA" id="ARBA00023002"/>
    </source>
</evidence>
<dbReference type="AlphaFoldDB" id="A0A550CBU5"/>
<name>A0A550CBU5_9AGAR</name>
<dbReference type="Gene3D" id="3.50.50.60">
    <property type="entry name" value="FAD/NAD(P)-binding domain"/>
    <property type="match status" value="1"/>
</dbReference>
<evidence type="ECO:0000313" key="8">
    <source>
        <dbReference type="Proteomes" id="UP000320762"/>
    </source>
</evidence>
<feature type="domain" description="FAD-binding" evidence="6">
    <location>
        <begin position="4"/>
        <end position="361"/>
    </location>
</feature>
<gene>
    <name evidence="7" type="ORF">BD626DRAFT_58927</name>
</gene>
<reference evidence="7 8" key="1">
    <citation type="journal article" date="2019" name="New Phytol.">
        <title>Comparative genomics reveals unique wood-decay strategies and fruiting body development in the Schizophyllaceae.</title>
        <authorList>
            <person name="Almasi E."/>
            <person name="Sahu N."/>
            <person name="Krizsan K."/>
            <person name="Balint B."/>
            <person name="Kovacs G.M."/>
            <person name="Kiss B."/>
            <person name="Cseklye J."/>
            <person name="Drula E."/>
            <person name="Henrissat B."/>
            <person name="Nagy I."/>
            <person name="Chovatia M."/>
            <person name="Adam C."/>
            <person name="LaButti K."/>
            <person name="Lipzen A."/>
            <person name="Riley R."/>
            <person name="Grigoriev I.V."/>
            <person name="Nagy L.G."/>
        </authorList>
    </citation>
    <scope>NUCLEOTIDE SEQUENCE [LARGE SCALE GENOMIC DNA]</scope>
    <source>
        <strain evidence="7 8">NL-1724</strain>
    </source>
</reference>
<dbReference type="GO" id="GO:0016709">
    <property type="term" value="F:oxidoreductase activity, acting on paired donors, with incorporation or reduction of molecular oxygen, NAD(P)H as one donor, and incorporation of one atom of oxygen"/>
    <property type="evidence" value="ECO:0007669"/>
    <property type="project" value="UniProtKB-ARBA"/>
</dbReference>
<dbReference type="SUPFAM" id="SSF52833">
    <property type="entry name" value="Thioredoxin-like"/>
    <property type="match status" value="1"/>
</dbReference>
<dbReference type="PANTHER" id="PTHR43004">
    <property type="entry name" value="TRK SYSTEM POTASSIUM UPTAKE PROTEIN"/>
    <property type="match status" value="1"/>
</dbReference>
<comment type="cofactor">
    <cofactor evidence="1">
        <name>FAD</name>
        <dbReference type="ChEBI" id="CHEBI:57692"/>
    </cofactor>
</comment>
<dbReference type="Pfam" id="PF01494">
    <property type="entry name" value="FAD_binding_3"/>
    <property type="match status" value="1"/>
</dbReference>
<dbReference type="STRING" id="97359.A0A550CBU5"/>
<proteinExistence type="inferred from homology"/>
<sequence>MSPSVLIVGAGPTGLVLALALLKNGVPVRIIDKLASPRVGQRGIAIQPRTLEILKILGLLNNVLQRSTAIRKLRLYEMPGATRVEKEHTFLPTVATTPDKPLPNARGLGQDRFEEILFEHLGALGCKVERGTELRNLTQDADKVSAEIVKADGGVEQCDFEFVVGSDGGHGTIRHLLGLSFLGETREAEGMVVADMYVPKGLDHDFWHIFKGPGSLGAGSAPGGQTAAGSDHVFFMFLSAEIPRLFTVMAGGPRAREFPAESRDGIIEYFYKATGRRDVEFGEMKCASWWRPNIRMVDKYGEGRVFVAGDAAHTHSPTGGQGMNSGIQDAITLAHKKLAPLSLLSTYSSERLPVIAAMLEKTTQLLNDTLKKEAAATGAAWNRGDELQMFGINYRGSVIVLDERNPQPDVLPSAYSIGKTLRAGDRAPSAPVHCASDAAVQTLLDVFSCRKHTVLVFTSAAARAVHDATKVLPDGITETVVVVSRELAFQLSDVKVLEAVDGHAQTIYQVENEPTIVVVRPDGAIGAIVLEAGGIGRYFSKILQ</sequence>
<comment type="caution">
    <text evidence="7">The sequence shown here is derived from an EMBL/GenBank/DDBJ whole genome shotgun (WGS) entry which is preliminary data.</text>
</comment>
<dbReference type="PRINTS" id="PR00420">
    <property type="entry name" value="RNGMNOXGNASE"/>
</dbReference>
<keyword evidence="3" id="KW-0285">Flavoprotein</keyword>
<dbReference type="SUPFAM" id="SSF51905">
    <property type="entry name" value="FAD/NAD(P)-binding domain"/>
    <property type="match status" value="1"/>
</dbReference>
<keyword evidence="8" id="KW-1185">Reference proteome</keyword>
<evidence type="ECO:0000256" key="2">
    <source>
        <dbReference type="ARBA" id="ARBA00007801"/>
    </source>
</evidence>
<dbReference type="EMBL" id="VDMD01000013">
    <property type="protein sequence ID" value="TRM62257.1"/>
    <property type="molecule type" value="Genomic_DNA"/>
</dbReference>
<dbReference type="Proteomes" id="UP000320762">
    <property type="component" value="Unassembled WGS sequence"/>
</dbReference>
<dbReference type="InterPro" id="IPR050641">
    <property type="entry name" value="RIFMO-like"/>
</dbReference>
<evidence type="ECO:0000313" key="7">
    <source>
        <dbReference type="EMBL" id="TRM62257.1"/>
    </source>
</evidence>
<dbReference type="PANTHER" id="PTHR43004:SF19">
    <property type="entry name" value="BINDING MONOOXYGENASE, PUTATIVE (JCVI)-RELATED"/>
    <property type="match status" value="1"/>
</dbReference>
<dbReference type="Gene3D" id="3.30.70.2450">
    <property type="match status" value="1"/>
</dbReference>
<dbReference type="InterPro" id="IPR036249">
    <property type="entry name" value="Thioredoxin-like_sf"/>
</dbReference>
<dbReference type="OrthoDB" id="2690153at2759"/>
<accession>A0A550CBU5</accession>